<dbReference type="Gene3D" id="3.40.50.150">
    <property type="entry name" value="Vaccinia Virus protein VP39"/>
    <property type="match status" value="1"/>
</dbReference>
<comment type="catalytic activity">
    <reaction evidence="1">
        <text>adenosine(1518)/adenosine(1519) in 16S rRNA + 4 S-adenosyl-L-methionine = N(6)-dimethyladenosine(1518)/N(6)-dimethyladenosine(1519) in 16S rRNA + 4 S-adenosyl-L-homocysteine + 4 H(+)</text>
        <dbReference type="Rhea" id="RHEA:19609"/>
        <dbReference type="Rhea" id="RHEA-COMP:10232"/>
        <dbReference type="Rhea" id="RHEA-COMP:10233"/>
        <dbReference type="ChEBI" id="CHEBI:15378"/>
        <dbReference type="ChEBI" id="CHEBI:57856"/>
        <dbReference type="ChEBI" id="CHEBI:59789"/>
        <dbReference type="ChEBI" id="CHEBI:74411"/>
        <dbReference type="ChEBI" id="CHEBI:74493"/>
        <dbReference type="EC" id="2.1.1.182"/>
    </reaction>
</comment>
<comment type="function">
    <text evidence="1">Specifically dimethylates two adjacent adenosines (A1518 and A1519) in the loop of a conserved hairpin near the 3'-end of 16S rRNA in the 30S particle. May play a critical role in biogenesis of 30S subunits.</text>
</comment>
<dbReference type="GO" id="GO:0003723">
    <property type="term" value="F:RNA binding"/>
    <property type="evidence" value="ECO:0007669"/>
    <property type="project" value="UniProtKB-UniRule"/>
</dbReference>
<dbReference type="FunFam" id="1.10.8.100:FF:000001">
    <property type="entry name" value="Ribosomal RNA small subunit methyltransferase A"/>
    <property type="match status" value="1"/>
</dbReference>
<dbReference type="GO" id="GO:0005829">
    <property type="term" value="C:cytosol"/>
    <property type="evidence" value="ECO:0007669"/>
    <property type="project" value="TreeGrafter"/>
</dbReference>
<dbReference type="EMBL" id="DPVG01000089">
    <property type="protein sequence ID" value="HCK23660.1"/>
    <property type="molecule type" value="Genomic_DNA"/>
</dbReference>
<dbReference type="GO" id="GO:0052908">
    <property type="term" value="F:16S rRNA (adenine(1518)-N(6)/adenine(1519)-N(6))-dimethyltransferase activity"/>
    <property type="evidence" value="ECO:0007669"/>
    <property type="project" value="UniProtKB-EC"/>
</dbReference>
<dbReference type="RefSeq" id="WP_276964387.1">
    <property type="nucleotide sequence ID" value="NZ_CANRGK010000015.1"/>
</dbReference>
<feature type="binding site" evidence="1">
    <location>
        <position position="15"/>
    </location>
    <ligand>
        <name>S-adenosyl-L-methionine</name>
        <dbReference type="ChEBI" id="CHEBI:59789"/>
    </ligand>
</feature>
<name>A0A351M613_9BACE</name>
<feature type="binding site" evidence="1">
    <location>
        <position position="61"/>
    </location>
    <ligand>
        <name>S-adenosyl-L-methionine</name>
        <dbReference type="ChEBI" id="CHEBI:59789"/>
    </ligand>
</feature>
<comment type="similarity">
    <text evidence="1">Belongs to the class I-like SAM-binding methyltransferase superfamily. rRNA adenine N(6)-methyltransferase family. RsmA subfamily.</text>
</comment>
<comment type="caution">
    <text evidence="2">The sequence shown here is derived from an EMBL/GenBank/DDBJ whole genome shotgun (WGS) entry which is preliminary data.</text>
</comment>
<dbReference type="InterPro" id="IPR020598">
    <property type="entry name" value="rRNA_Ade_methylase_Trfase_N"/>
</dbReference>
<dbReference type="PANTHER" id="PTHR11727">
    <property type="entry name" value="DIMETHYLADENOSINE TRANSFERASE"/>
    <property type="match status" value="1"/>
</dbReference>
<reference evidence="2 3" key="1">
    <citation type="journal article" date="2018" name="Nat. Biotechnol.">
        <title>A standardized bacterial taxonomy based on genome phylogeny substantially revises the tree of life.</title>
        <authorList>
            <person name="Parks D.H."/>
            <person name="Chuvochina M."/>
            <person name="Waite D.W."/>
            <person name="Rinke C."/>
            <person name="Skarshewski A."/>
            <person name="Chaumeil P.A."/>
            <person name="Hugenholtz P."/>
        </authorList>
    </citation>
    <scope>NUCLEOTIDE SEQUENCE [LARGE SCALE GENOMIC DNA]</scope>
    <source>
        <strain evidence="2">UBA9667</strain>
    </source>
</reference>
<gene>
    <name evidence="1" type="primary">rsmA</name>
    <name evidence="1" type="synonym">ksgA</name>
    <name evidence="2" type="ORF">DHW31_02575</name>
</gene>
<feature type="binding site" evidence="1">
    <location>
        <position position="40"/>
    </location>
    <ligand>
        <name>S-adenosyl-L-methionine</name>
        <dbReference type="ChEBI" id="CHEBI:59789"/>
    </ligand>
</feature>
<feature type="binding site" evidence="1">
    <location>
        <position position="105"/>
    </location>
    <ligand>
        <name>S-adenosyl-L-methionine</name>
        <dbReference type="ChEBI" id="CHEBI:59789"/>
    </ligand>
</feature>
<feature type="binding site" evidence="1">
    <location>
        <position position="85"/>
    </location>
    <ligand>
        <name>S-adenosyl-L-methionine</name>
        <dbReference type="ChEBI" id="CHEBI:59789"/>
    </ligand>
</feature>
<evidence type="ECO:0000313" key="2">
    <source>
        <dbReference type="EMBL" id="HCK23660.1"/>
    </source>
</evidence>
<dbReference type="Proteomes" id="UP000263098">
    <property type="component" value="Unassembled WGS sequence"/>
</dbReference>
<dbReference type="InterPro" id="IPR020596">
    <property type="entry name" value="rRNA_Ade_Mease_Trfase_CS"/>
</dbReference>
<keyword evidence="1" id="KW-0963">Cytoplasm</keyword>
<dbReference type="InterPro" id="IPR029063">
    <property type="entry name" value="SAM-dependent_MTases_sf"/>
</dbReference>
<keyword evidence="1 2" id="KW-0489">Methyltransferase</keyword>
<dbReference type="HAMAP" id="MF_00607">
    <property type="entry name" value="16SrRNA_methyltr_A"/>
    <property type="match status" value="1"/>
</dbReference>
<accession>A0A351M613</accession>
<dbReference type="AlphaFoldDB" id="A0A351M613"/>
<dbReference type="PROSITE" id="PS01131">
    <property type="entry name" value="RRNA_A_DIMETH"/>
    <property type="match status" value="1"/>
</dbReference>
<protein>
    <recommendedName>
        <fullName evidence="1">Ribosomal RNA small subunit methyltransferase A</fullName>
        <ecNumber evidence="1">2.1.1.182</ecNumber>
    </recommendedName>
    <alternativeName>
        <fullName evidence="1">16S rRNA (adenine(1518)-N(6)/adenine(1519)-N(6))-dimethyltransferase</fullName>
    </alternativeName>
    <alternativeName>
        <fullName evidence="1">16S rRNA dimethyladenosine transferase</fullName>
    </alternativeName>
    <alternativeName>
        <fullName evidence="1">16S rRNA dimethylase</fullName>
    </alternativeName>
    <alternativeName>
        <fullName evidence="1">S-adenosylmethionine-6-N', N'-adenosyl(rRNA) dimethyltransferase</fullName>
    </alternativeName>
</protein>
<keyword evidence="1" id="KW-0949">S-adenosyl-L-methionine</keyword>
<keyword evidence="1 2" id="KW-0808">Transferase</keyword>
<sequence>MRLVKPKKFLGQHFLKDLKVAQDIADTVDSQPELPVLEVGPGMGVLTQFLVKKERTVKVVEVDYESVAYLREAFPSLEDHIIEDDFLKMNLNRTFDGNPFVLTGNYPYNISSQIFFKMLDNKELIPCCTGMIQKEVAERIAAGPGSKTYGILSVLIQAWYEVEYLFTVSEHVFNPPPKVKSAVIRMTRNQTRDLGCNEKLFKQVVKTTFNQRRKTLRNSIKPILGKESSILQDEIFNKRPEQLSVQQFVELTNMVEKELVLMNSQQH</sequence>
<dbReference type="InterPro" id="IPR023165">
    <property type="entry name" value="rRNA_Ade_diMease-like_C"/>
</dbReference>
<comment type="subcellular location">
    <subcellularLocation>
        <location evidence="1">Cytoplasm</location>
    </subcellularLocation>
</comment>
<organism evidence="2 3">
    <name type="scientific">Bacteroides graminisolvens</name>
    <dbReference type="NCBI Taxonomy" id="477666"/>
    <lineage>
        <taxon>Bacteria</taxon>
        <taxon>Pseudomonadati</taxon>
        <taxon>Bacteroidota</taxon>
        <taxon>Bacteroidia</taxon>
        <taxon>Bacteroidales</taxon>
        <taxon>Bacteroidaceae</taxon>
        <taxon>Bacteroides</taxon>
    </lineage>
</organism>
<evidence type="ECO:0000256" key="1">
    <source>
        <dbReference type="HAMAP-Rule" id="MF_00607"/>
    </source>
</evidence>
<keyword evidence="1" id="KW-0698">rRNA processing</keyword>
<dbReference type="SUPFAM" id="SSF53335">
    <property type="entry name" value="S-adenosyl-L-methionine-dependent methyltransferases"/>
    <property type="match status" value="1"/>
</dbReference>
<dbReference type="PROSITE" id="PS51689">
    <property type="entry name" value="SAM_RNA_A_N6_MT"/>
    <property type="match status" value="1"/>
</dbReference>
<dbReference type="NCBIfam" id="TIGR00755">
    <property type="entry name" value="ksgA"/>
    <property type="match status" value="1"/>
</dbReference>
<dbReference type="Pfam" id="PF00398">
    <property type="entry name" value="RrnaAD"/>
    <property type="match status" value="1"/>
</dbReference>
<evidence type="ECO:0000313" key="3">
    <source>
        <dbReference type="Proteomes" id="UP000263098"/>
    </source>
</evidence>
<dbReference type="EC" id="2.1.1.182" evidence="1"/>
<dbReference type="SMART" id="SM00650">
    <property type="entry name" value="rADc"/>
    <property type="match status" value="1"/>
</dbReference>
<feature type="binding site" evidence="1">
    <location>
        <position position="13"/>
    </location>
    <ligand>
        <name>S-adenosyl-L-methionine</name>
        <dbReference type="ChEBI" id="CHEBI:59789"/>
    </ligand>
</feature>
<proteinExistence type="inferred from homology"/>
<keyword evidence="1" id="KW-0694">RNA-binding</keyword>
<dbReference type="InterPro" id="IPR001737">
    <property type="entry name" value="KsgA/Erm"/>
</dbReference>
<dbReference type="Gene3D" id="1.10.8.100">
    <property type="entry name" value="Ribosomal RNA adenine dimethylase-like, domain 2"/>
    <property type="match status" value="1"/>
</dbReference>
<dbReference type="InterPro" id="IPR011530">
    <property type="entry name" value="rRNA_adenine_dimethylase"/>
</dbReference>
<dbReference type="FunFam" id="3.40.50.150:FF:000157">
    <property type="entry name" value="Ribosomal RNA small subunit methyltransferase A"/>
    <property type="match status" value="1"/>
</dbReference>
<dbReference type="PANTHER" id="PTHR11727:SF7">
    <property type="entry name" value="DIMETHYLADENOSINE TRANSFERASE-RELATED"/>
    <property type="match status" value="1"/>
</dbReference>